<organism evidence="1 2">
    <name type="scientific">Nakamurella endophytica</name>
    <dbReference type="NCBI Taxonomy" id="1748367"/>
    <lineage>
        <taxon>Bacteria</taxon>
        <taxon>Bacillati</taxon>
        <taxon>Actinomycetota</taxon>
        <taxon>Actinomycetes</taxon>
        <taxon>Nakamurellales</taxon>
        <taxon>Nakamurellaceae</taxon>
        <taxon>Nakamurella</taxon>
    </lineage>
</organism>
<proteinExistence type="predicted"/>
<protein>
    <submittedName>
        <fullName evidence="1">Uncharacterized protein</fullName>
    </submittedName>
</protein>
<reference evidence="1" key="1">
    <citation type="journal article" date="2014" name="Int. J. Syst. Evol. Microbiol.">
        <title>Complete genome sequence of Corynebacterium casei LMG S-19264T (=DSM 44701T), isolated from a smear-ripened cheese.</title>
        <authorList>
            <consortium name="US DOE Joint Genome Institute (JGI-PGF)"/>
            <person name="Walter F."/>
            <person name="Albersmeier A."/>
            <person name="Kalinowski J."/>
            <person name="Ruckert C."/>
        </authorList>
    </citation>
    <scope>NUCLEOTIDE SEQUENCE</scope>
    <source>
        <strain evidence="1">CGMCC 4.7308</strain>
    </source>
</reference>
<dbReference type="AlphaFoldDB" id="A0A917WK89"/>
<reference evidence="1" key="2">
    <citation type="submission" date="2020-09" db="EMBL/GenBank/DDBJ databases">
        <authorList>
            <person name="Sun Q."/>
            <person name="Zhou Y."/>
        </authorList>
    </citation>
    <scope>NUCLEOTIDE SEQUENCE</scope>
    <source>
        <strain evidence="1">CGMCC 4.7308</strain>
    </source>
</reference>
<dbReference type="EMBL" id="BMNA01000007">
    <property type="protein sequence ID" value="GGM10124.1"/>
    <property type="molecule type" value="Genomic_DNA"/>
</dbReference>
<evidence type="ECO:0000313" key="2">
    <source>
        <dbReference type="Proteomes" id="UP000655208"/>
    </source>
</evidence>
<keyword evidence="2" id="KW-1185">Reference proteome</keyword>
<accession>A0A917WK89</accession>
<gene>
    <name evidence="1" type="ORF">GCM10011594_32560</name>
</gene>
<name>A0A917WK89_9ACTN</name>
<sequence length="63" mass="6714">MKAVPLRARALRTDQVIDAFGARPTVEVSSHGVSKPCVTDGRHTGEHEFELVAVRVDVGTVSG</sequence>
<comment type="caution">
    <text evidence="1">The sequence shown here is derived from an EMBL/GenBank/DDBJ whole genome shotgun (WGS) entry which is preliminary data.</text>
</comment>
<evidence type="ECO:0000313" key="1">
    <source>
        <dbReference type="EMBL" id="GGM10124.1"/>
    </source>
</evidence>
<dbReference type="Proteomes" id="UP000655208">
    <property type="component" value="Unassembled WGS sequence"/>
</dbReference>